<dbReference type="STRING" id="1117702.AQZ52_10320"/>
<dbReference type="PANTHER" id="PTHR43794:SF11">
    <property type="entry name" value="AMIDOHYDROLASE-RELATED DOMAIN-CONTAINING PROTEIN"/>
    <property type="match status" value="1"/>
</dbReference>
<dbReference type="PANTHER" id="PTHR43794">
    <property type="entry name" value="AMINOHYDROLASE SSNA-RELATED"/>
    <property type="match status" value="1"/>
</dbReference>
<accession>A0A124JUC2</accession>
<keyword evidence="3 6" id="KW-0378">Hydrolase</keyword>
<dbReference type="NCBIfam" id="NF006055">
    <property type="entry name" value="PRK08203.1"/>
    <property type="match status" value="1"/>
</dbReference>
<evidence type="ECO:0000256" key="3">
    <source>
        <dbReference type="ARBA" id="ARBA00022801"/>
    </source>
</evidence>
<dbReference type="InterPro" id="IPR050287">
    <property type="entry name" value="MTA/SAH_deaminase"/>
</dbReference>
<dbReference type="InterPro" id="IPR006680">
    <property type="entry name" value="Amidohydro-rel"/>
</dbReference>
<evidence type="ECO:0000313" key="6">
    <source>
        <dbReference type="EMBL" id="KUR71073.1"/>
    </source>
</evidence>
<evidence type="ECO:0000256" key="2">
    <source>
        <dbReference type="ARBA" id="ARBA00022723"/>
    </source>
</evidence>
<dbReference type="OrthoDB" id="9796020at2"/>
<dbReference type="EMBL" id="LLZS01000007">
    <property type="protein sequence ID" value="KUR71073.1"/>
    <property type="molecule type" value="Genomic_DNA"/>
</dbReference>
<dbReference type="InterPro" id="IPR032466">
    <property type="entry name" value="Metal_Hydrolase"/>
</dbReference>
<name>A0A124JUC2_9SPHN</name>
<dbReference type="SUPFAM" id="SSF51556">
    <property type="entry name" value="Metallo-dependent hydrolases"/>
    <property type="match status" value="1"/>
</dbReference>
<dbReference type="GO" id="GO:0046872">
    <property type="term" value="F:metal ion binding"/>
    <property type="evidence" value="ECO:0007669"/>
    <property type="project" value="UniProtKB-KW"/>
</dbReference>
<evidence type="ECO:0000256" key="4">
    <source>
        <dbReference type="ARBA" id="ARBA00022833"/>
    </source>
</evidence>
<comment type="similarity">
    <text evidence="1">Belongs to the metallo-dependent hydrolases superfamily. ATZ/TRZ family.</text>
</comment>
<evidence type="ECO:0000313" key="7">
    <source>
        <dbReference type="Proteomes" id="UP000058012"/>
    </source>
</evidence>
<dbReference type="Gene3D" id="2.30.40.10">
    <property type="entry name" value="Urease, subunit C, domain 1"/>
    <property type="match status" value="1"/>
</dbReference>
<dbReference type="Gene3D" id="3.20.20.140">
    <property type="entry name" value="Metal-dependent hydrolases"/>
    <property type="match status" value="1"/>
</dbReference>
<dbReference type="Pfam" id="PF01979">
    <property type="entry name" value="Amidohydro_1"/>
    <property type="match status" value="1"/>
</dbReference>
<evidence type="ECO:0000256" key="1">
    <source>
        <dbReference type="ARBA" id="ARBA00006745"/>
    </source>
</evidence>
<dbReference type="InterPro" id="IPR011059">
    <property type="entry name" value="Metal-dep_hydrolase_composite"/>
</dbReference>
<dbReference type="AlphaFoldDB" id="A0A124JUC2"/>
<sequence>MTLTLIRNAAVIAAMDDAGSEIPGGAVALKDGVILAVGTTAELAPLAGHADVIIEAAGCVVTPGLINTHHHLYQTLTRAVPGATEASLFGWLKRLYPIWARYTPDDVFAATQLGLAELALSGCSLSSDHLYLFPNGVTLDDTIHAAAGIGLRFHATRGAMSVGESAGGLPPDSLVEREDAILADCIRVIDRFHDAADGAMVRVGVAPCSPFSVSRELMRDAALLARDKGVMLHTHLAEDADDVAFSLERFGCRPGQYAEELGWTGPDVWHAHCVQLDAQEIDLFARTRTGVAHCPGSNCRLGSGVAPVRRMVDAGVPVGLGVDGSASNDSANLLGEARQAMLLQRVTHGSTAFAAREALKLATRGGAAVLGRTDLGQLVPGKRADVAVWDMADVSSTGAWDLVAGLVLAPPAGVRDLFVEGRPVVRGGDLVQTSRAAILGAARRSLDRLIATG</sequence>
<protein>
    <submittedName>
        <fullName evidence="6">Hydroxydechloroatrazine ethylaminohydrolase</fullName>
        <ecNumber evidence="6">3.5.99.3</ecNumber>
    </submittedName>
</protein>
<dbReference type="Proteomes" id="UP000058012">
    <property type="component" value="Unassembled WGS sequence"/>
</dbReference>
<keyword evidence="2" id="KW-0479">Metal-binding</keyword>
<dbReference type="FunFam" id="3.20.20.140:FF:000014">
    <property type="entry name" value="5-methylthioadenosine/S-adenosylhomocysteine deaminase"/>
    <property type="match status" value="1"/>
</dbReference>
<dbReference type="GO" id="GO:0016814">
    <property type="term" value="F:hydrolase activity, acting on carbon-nitrogen (but not peptide) bonds, in cyclic amidines"/>
    <property type="evidence" value="ECO:0007669"/>
    <property type="project" value="UniProtKB-ARBA"/>
</dbReference>
<reference evidence="6 7" key="1">
    <citation type="submission" date="2015-10" db="EMBL/GenBank/DDBJ databases">
        <title>Draft genome sequence of Novosphingobium fuchskuhlense DSM 25065 isolated from a surface water sample of the southwest basin of Lake Grosse Fuchskuhle.</title>
        <authorList>
            <person name="Ruckert C."/>
            <person name="Winkler A."/>
            <person name="Glaeser J."/>
            <person name="Grossart H.-P."/>
            <person name="Kalinowski J."/>
            <person name="Glaeser S."/>
        </authorList>
    </citation>
    <scope>NUCLEOTIDE SEQUENCE [LARGE SCALE GENOMIC DNA]</scope>
    <source>
        <strain evidence="6 7">FNE08-7</strain>
    </source>
</reference>
<dbReference type="GO" id="GO:0019239">
    <property type="term" value="F:deaminase activity"/>
    <property type="evidence" value="ECO:0007669"/>
    <property type="project" value="UniProtKB-ARBA"/>
</dbReference>
<dbReference type="SUPFAM" id="SSF51338">
    <property type="entry name" value="Composite domain of metallo-dependent hydrolases"/>
    <property type="match status" value="1"/>
</dbReference>
<gene>
    <name evidence="6" type="ORF">AQZ52_10320</name>
</gene>
<proteinExistence type="inferred from homology"/>
<keyword evidence="7" id="KW-1185">Reference proteome</keyword>
<keyword evidence="4" id="KW-0862">Zinc</keyword>
<organism evidence="6 7">
    <name type="scientific">Novosphingobium fuchskuhlense</name>
    <dbReference type="NCBI Taxonomy" id="1117702"/>
    <lineage>
        <taxon>Bacteria</taxon>
        <taxon>Pseudomonadati</taxon>
        <taxon>Pseudomonadota</taxon>
        <taxon>Alphaproteobacteria</taxon>
        <taxon>Sphingomonadales</taxon>
        <taxon>Sphingomonadaceae</taxon>
        <taxon>Novosphingobium</taxon>
    </lineage>
</organism>
<dbReference type="RefSeq" id="WP_067910082.1">
    <property type="nucleotide sequence ID" value="NZ_KQ954245.1"/>
</dbReference>
<evidence type="ECO:0000259" key="5">
    <source>
        <dbReference type="Pfam" id="PF01979"/>
    </source>
</evidence>
<comment type="caution">
    <text evidence="6">The sequence shown here is derived from an EMBL/GenBank/DDBJ whole genome shotgun (WGS) entry which is preliminary data.</text>
</comment>
<dbReference type="EC" id="3.5.99.3" evidence="6"/>
<feature type="domain" description="Amidohydrolase-related" evidence="5">
    <location>
        <begin position="60"/>
        <end position="422"/>
    </location>
</feature>
<dbReference type="CDD" id="cd01298">
    <property type="entry name" value="ATZ_TRZ_like"/>
    <property type="match status" value="1"/>
</dbReference>